<evidence type="ECO:0000256" key="8">
    <source>
        <dbReference type="ARBA" id="ARBA00023268"/>
    </source>
</evidence>
<dbReference type="Gene3D" id="3.40.50.720">
    <property type="entry name" value="NAD(P)-binding Rossmann-like Domain"/>
    <property type="match status" value="1"/>
</dbReference>
<dbReference type="GO" id="GO:0004312">
    <property type="term" value="F:fatty acid synthase activity"/>
    <property type="evidence" value="ECO:0007669"/>
    <property type="project" value="TreeGrafter"/>
</dbReference>
<dbReference type="OrthoDB" id="6538104at2759"/>
<dbReference type="GO" id="GO:0006633">
    <property type="term" value="P:fatty acid biosynthetic process"/>
    <property type="evidence" value="ECO:0007669"/>
    <property type="project" value="UniProtKB-KW"/>
</dbReference>
<dbReference type="AlphaFoldDB" id="A0A9J6FHX6"/>
<dbReference type="PANTHER" id="PTHR43775">
    <property type="entry name" value="FATTY ACID SYNTHASE"/>
    <property type="match status" value="1"/>
</dbReference>
<protein>
    <recommendedName>
        <fullName evidence="9">Ketoreductase (KR) domain-containing protein</fullName>
    </recommendedName>
</protein>
<reference evidence="10 11" key="1">
    <citation type="journal article" date="2020" name="Cell">
        <title>Large-Scale Comparative Analyses of Tick Genomes Elucidate Their Genetic Diversity and Vector Capacities.</title>
        <authorList>
            <consortium name="Tick Genome and Microbiome Consortium (TIGMIC)"/>
            <person name="Jia N."/>
            <person name="Wang J."/>
            <person name="Shi W."/>
            <person name="Du L."/>
            <person name="Sun Y."/>
            <person name="Zhan W."/>
            <person name="Jiang J.F."/>
            <person name="Wang Q."/>
            <person name="Zhang B."/>
            <person name="Ji P."/>
            <person name="Bell-Sakyi L."/>
            <person name="Cui X.M."/>
            <person name="Yuan T.T."/>
            <person name="Jiang B.G."/>
            <person name="Yang W.F."/>
            <person name="Lam T.T."/>
            <person name="Chang Q.C."/>
            <person name="Ding S.J."/>
            <person name="Wang X.J."/>
            <person name="Zhu J.G."/>
            <person name="Ruan X.D."/>
            <person name="Zhao L."/>
            <person name="Wei J.T."/>
            <person name="Ye R.Z."/>
            <person name="Que T.C."/>
            <person name="Du C.H."/>
            <person name="Zhou Y.H."/>
            <person name="Cheng J.X."/>
            <person name="Dai P.F."/>
            <person name="Guo W.B."/>
            <person name="Han X.H."/>
            <person name="Huang E.J."/>
            <person name="Li L.F."/>
            <person name="Wei W."/>
            <person name="Gao Y.C."/>
            <person name="Liu J.Z."/>
            <person name="Shao H.Z."/>
            <person name="Wang X."/>
            <person name="Wang C.C."/>
            <person name="Yang T.C."/>
            <person name="Huo Q.B."/>
            <person name="Li W."/>
            <person name="Chen H.Y."/>
            <person name="Chen S.E."/>
            <person name="Zhou L.G."/>
            <person name="Ni X.B."/>
            <person name="Tian J.H."/>
            <person name="Sheng Y."/>
            <person name="Liu T."/>
            <person name="Pan Y.S."/>
            <person name="Xia L.Y."/>
            <person name="Li J."/>
            <person name="Zhao F."/>
            <person name="Cao W.C."/>
        </authorList>
    </citation>
    <scope>NUCLEOTIDE SEQUENCE [LARGE SCALE GENOMIC DNA]</scope>
    <source>
        <strain evidence="10">HaeL-2018</strain>
    </source>
</reference>
<keyword evidence="11" id="KW-1185">Reference proteome</keyword>
<keyword evidence="5" id="KW-0560">Oxidoreductase</keyword>
<dbReference type="Gene3D" id="3.90.180.10">
    <property type="entry name" value="Medium-chain alcohol dehydrogenases, catalytic domain"/>
    <property type="match status" value="1"/>
</dbReference>
<dbReference type="InterPro" id="IPR050091">
    <property type="entry name" value="PKS_NRPS_Biosynth_Enz"/>
</dbReference>
<keyword evidence="3" id="KW-0276">Fatty acid metabolism</keyword>
<proteinExistence type="predicted"/>
<keyword evidence="6" id="KW-0443">Lipid metabolism</keyword>
<keyword evidence="1" id="KW-0596">Phosphopantetheine</keyword>
<evidence type="ECO:0000259" key="9">
    <source>
        <dbReference type="Pfam" id="PF08659"/>
    </source>
</evidence>
<dbReference type="InterPro" id="IPR013968">
    <property type="entry name" value="PKS_KR"/>
</dbReference>
<evidence type="ECO:0000256" key="3">
    <source>
        <dbReference type="ARBA" id="ARBA00022832"/>
    </source>
</evidence>
<gene>
    <name evidence="10" type="ORF">HPB48_007875</name>
</gene>
<evidence type="ECO:0000256" key="4">
    <source>
        <dbReference type="ARBA" id="ARBA00022857"/>
    </source>
</evidence>
<evidence type="ECO:0000256" key="1">
    <source>
        <dbReference type="ARBA" id="ARBA00022450"/>
    </source>
</evidence>
<dbReference type="GO" id="GO:0016491">
    <property type="term" value="F:oxidoreductase activity"/>
    <property type="evidence" value="ECO:0007669"/>
    <property type="project" value="UniProtKB-KW"/>
</dbReference>
<dbReference type="InterPro" id="IPR036291">
    <property type="entry name" value="NAD(P)-bd_dom_sf"/>
</dbReference>
<dbReference type="Proteomes" id="UP000821853">
    <property type="component" value="Unassembled WGS sequence"/>
</dbReference>
<accession>A0A9J6FHX6</accession>
<evidence type="ECO:0000256" key="2">
    <source>
        <dbReference type="ARBA" id="ARBA00022516"/>
    </source>
</evidence>
<dbReference type="PANTHER" id="PTHR43775:SF7">
    <property type="entry name" value="FATTY ACID SYNTHASE"/>
    <property type="match status" value="1"/>
</dbReference>
<dbReference type="VEuPathDB" id="VectorBase:HLOH_065236"/>
<evidence type="ECO:0000256" key="5">
    <source>
        <dbReference type="ARBA" id="ARBA00023002"/>
    </source>
</evidence>
<dbReference type="OMA" id="EENEIHC"/>
<name>A0A9J6FHX6_HAELO</name>
<evidence type="ECO:0000313" key="11">
    <source>
        <dbReference type="Proteomes" id="UP000821853"/>
    </source>
</evidence>
<keyword evidence="8" id="KW-0511">Multifunctional enzyme</keyword>
<dbReference type="EMBL" id="JABSTR010000003">
    <property type="protein sequence ID" value="KAH9365974.1"/>
    <property type="molecule type" value="Genomic_DNA"/>
</dbReference>
<keyword evidence="7" id="KW-0275">Fatty acid biosynthesis</keyword>
<dbReference type="SUPFAM" id="SSF51735">
    <property type="entry name" value="NAD(P)-binding Rossmann-fold domains"/>
    <property type="match status" value="1"/>
</dbReference>
<keyword evidence="4" id="KW-0521">NADP</keyword>
<keyword evidence="2" id="KW-0444">Lipid biosynthesis</keyword>
<evidence type="ECO:0000313" key="10">
    <source>
        <dbReference type="EMBL" id="KAH9365974.1"/>
    </source>
</evidence>
<evidence type="ECO:0000256" key="7">
    <source>
        <dbReference type="ARBA" id="ARBA00023160"/>
    </source>
</evidence>
<dbReference type="Pfam" id="PF08659">
    <property type="entry name" value="KR"/>
    <property type="match status" value="1"/>
</dbReference>
<evidence type="ECO:0000256" key="6">
    <source>
        <dbReference type="ARBA" id="ARBA00023098"/>
    </source>
</evidence>
<feature type="domain" description="Ketoreductase (KR)" evidence="9">
    <location>
        <begin position="33"/>
        <end position="125"/>
    </location>
</feature>
<sequence length="128" mass="13793">MQVRPEENHRKQVPASPLTTEAVSQTRFYEHKSYVIAGGLGGFGMEVADWMISRGCRKLVLSGRSGLRTGYQQLCLHRWHQIGATVIVSKTDISTEGGATEVIEKAAALGPIGGIFNVAMVMMAATSS</sequence>
<organism evidence="10 11">
    <name type="scientific">Haemaphysalis longicornis</name>
    <name type="common">Bush tick</name>
    <dbReference type="NCBI Taxonomy" id="44386"/>
    <lineage>
        <taxon>Eukaryota</taxon>
        <taxon>Metazoa</taxon>
        <taxon>Ecdysozoa</taxon>
        <taxon>Arthropoda</taxon>
        <taxon>Chelicerata</taxon>
        <taxon>Arachnida</taxon>
        <taxon>Acari</taxon>
        <taxon>Parasitiformes</taxon>
        <taxon>Ixodida</taxon>
        <taxon>Ixodoidea</taxon>
        <taxon>Ixodidae</taxon>
        <taxon>Haemaphysalinae</taxon>
        <taxon>Haemaphysalis</taxon>
    </lineage>
</organism>
<comment type="caution">
    <text evidence="10">The sequence shown here is derived from an EMBL/GenBank/DDBJ whole genome shotgun (WGS) entry which is preliminary data.</text>
</comment>